<dbReference type="AlphaFoldDB" id="E0TTU6"/>
<evidence type="ECO:0000313" key="1">
    <source>
        <dbReference type="EMBL" id="ADM38619.1"/>
    </source>
</evidence>
<dbReference type="EMBL" id="CP002183">
    <property type="protein sequence ID" value="ADM38619.1"/>
    <property type="molecule type" value="Genomic_DNA"/>
</dbReference>
<evidence type="ECO:0008006" key="3">
    <source>
        <dbReference type="Google" id="ProtNLM"/>
    </source>
</evidence>
<reference evidence="1 2" key="2">
    <citation type="journal article" date="2011" name="Microbiology">
        <title>The genome sequence of Bacillus subtilis subsp. spizizenii W23: insights into speciation within the B. subtilis complex and into the history of B. subtilis genetics.</title>
        <authorList>
            <person name="Zeigler D.R."/>
        </authorList>
    </citation>
    <scope>NUCLEOTIDE SEQUENCE [LARGE SCALE GENOMIC DNA]</scope>
    <source>
        <strain evidence="2">ATCC 23059 / NRRL B-14472 / W23</strain>
    </source>
</reference>
<evidence type="ECO:0000313" key="2">
    <source>
        <dbReference type="Proteomes" id="UP000002233"/>
    </source>
</evidence>
<reference key="1">
    <citation type="submission" date="2010-08" db="EMBL/GenBank/DDBJ databases">
        <authorList>
            <person name="Zeigler D.R."/>
        </authorList>
    </citation>
    <scope>NUCLEOTIDE SEQUENCE</scope>
    <source>
        <strain>W23</strain>
    </source>
</reference>
<dbReference type="HOGENOM" id="CLU_3099245_0_0_9"/>
<gene>
    <name evidence="1" type="ordered locus">BSUW23_12905</name>
</gene>
<dbReference type="Pfam" id="PF13790">
    <property type="entry name" value="SR1P"/>
    <property type="match status" value="1"/>
</dbReference>
<accession>E0TTU6</accession>
<dbReference type="InterPro" id="IPR025236">
    <property type="entry name" value="SR1P"/>
</dbReference>
<dbReference type="Proteomes" id="UP000002233">
    <property type="component" value="Chromosome"/>
</dbReference>
<protein>
    <recommendedName>
        <fullName evidence="3">GapA-binding peptide SR1P</fullName>
    </recommendedName>
</protein>
<dbReference type="RefSeq" id="WP_003226051.1">
    <property type="nucleotide sequence ID" value="NC_014479.1"/>
</dbReference>
<organism evidence="1 2">
    <name type="scientific">Bacillus spizizenii (strain ATCC 23059 / NRRL B-14472 / W23)</name>
    <name type="common">Bacillus subtilis subsp. spizizenii</name>
    <dbReference type="NCBI Taxonomy" id="655816"/>
    <lineage>
        <taxon>Bacteria</taxon>
        <taxon>Bacillati</taxon>
        <taxon>Bacillota</taxon>
        <taxon>Bacilli</taxon>
        <taxon>Bacillales</taxon>
        <taxon>Bacillaceae</taxon>
        <taxon>Bacillus</taxon>
    </lineage>
</organism>
<sequence length="48" mass="5476">MEKELKVQQDTIVCQVCQEVIDTAHRSEGVKVLYGICQGCLESKNHRE</sequence>
<name>E0TTU6_BACSH</name>
<dbReference type="KEGG" id="bss:BSUW23_12905"/>
<proteinExistence type="predicted"/>